<dbReference type="EMBL" id="GBXM01063655">
    <property type="protein sequence ID" value="JAH44922.1"/>
    <property type="molecule type" value="Transcribed_RNA"/>
</dbReference>
<protein>
    <submittedName>
        <fullName evidence="1">Uncharacterized protein</fullName>
    </submittedName>
</protein>
<accession>A0A0E9SUK0</accession>
<name>A0A0E9SUK0_ANGAN</name>
<reference evidence="1" key="2">
    <citation type="journal article" date="2015" name="Fish Shellfish Immunol.">
        <title>Early steps in the European eel (Anguilla anguilla)-Vibrio vulnificus interaction in the gills: Role of the RtxA13 toxin.</title>
        <authorList>
            <person name="Callol A."/>
            <person name="Pajuelo D."/>
            <person name="Ebbesson L."/>
            <person name="Teles M."/>
            <person name="MacKenzie S."/>
            <person name="Amaro C."/>
        </authorList>
    </citation>
    <scope>NUCLEOTIDE SEQUENCE</scope>
</reference>
<dbReference type="AlphaFoldDB" id="A0A0E9SUK0"/>
<reference evidence="1" key="1">
    <citation type="submission" date="2014-11" db="EMBL/GenBank/DDBJ databases">
        <authorList>
            <person name="Amaro Gonzalez C."/>
        </authorList>
    </citation>
    <scope>NUCLEOTIDE SEQUENCE</scope>
</reference>
<proteinExistence type="predicted"/>
<sequence>MPQNVASITWLNGRYYLHDNLSFLFKHAPRTPTLQILRVLWNVGIFLSDLLD</sequence>
<evidence type="ECO:0000313" key="1">
    <source>
        <dbReference type="EMBL" id="JAH44922.1"/>
    </source>
</evidence>
<organism evidence="1">
    <name type="scientific">Anguilla anguilla</name>
    <name type="common">European freshwater eel</name>
    <name type="synonym">Muraena anguilla</name>
    <dbReference type="NCBI Taxonomy" id="7936"/>
    <lineage>
        <taxon>Eukaryota</taxon>
        <taxon>Metazoa</taxon>
        <taxon>Chordata</taxon>
        <taxon>Craniata</taxon>
        <taxon>Vertebrata</taxon>
        <taxon>Euteleostomi</taxon>
        <taxon>Actinopterygii</taxon>
        <taxon>Neopterygii</taxon>
        <taxon>Teleostei</taxon>
        <taxon>Anguilliformes</taxon>
        <taxon>Anguillidae</taxon>
        <taxon>Anguilla</taxon>
    </lineage>
</organism>